<proteinExistence type="inferred from homology"/>
<dbReference type="Proteomes" id="UP000634476">
    <property type="component" value="Unassembled WGS sequence"/>
</dbReference>
<organism evidence="4 5">
    <name type="scientific">Planobispora takensis</name>
    <dbReference type="NCBI Taxonomy" id="1367882"/>
    <lineage>
        <taxon>Bacteria</taxon>
        <taxon>Bacillati</taxon>
        <taxon>Actinomycetota</taxon>
        <taxon>Actinomycetes</taxon>
        <taxon>Streptosporangiales</taxon>
        <taxon>Streptosporangiaceae</taxon>
        <taxon>Planobispora</taxon>
    </lineage>
</organism>
<comment type="similarity">
    <text evidence="1 2">Belongs to the anti-sigma-factor antagonist family.</text>
</comment>
<dbReference type="Pfam" id="PF01740">
    <property type="entry name" value="STAS"/>
    <property type="match status" value="1"/>
</dbReference>
<name>A0A8J3T2V8_9ACTN</name>
<sequence>MPFFSISSDLRGAALVVHAGGELDYGHAPVFRNEMTRVWRAGGPQTVVIDLTALTFCDSAGVAELIWSLQQSRALGSRLVLVGVHGTLERILAITGLRPVFEISPTVEDALREV</sequence>
<dbReference type="InterPro" id="IPR036513">
    <property type="entry name" value="STAS_dom_sf"/>
</dbReference>
<dbReference type="AlphaFoldDB" id="A0A8J3T2V8"/>
<dbReference type="GO" id="GO:0043856">
    <property type="term" value="F:anti-sigma factor antagonist activity"/>
    <property type="evidence" value="ECO:0007669"/>
    <property type="project" value="InterPro"/>
</dbReference>
<evidence type="ECO:0000313" key="4">
    <source>
        <dbReference type="EMBL" id="GII03875.1"/>
    </source>
</evidence>
<keyword evidence="5" id="KW-1185">Reference proteome</keyword>
<evidence type="ECO:0000313" key="5">
    <source>
        <dbReference type="Proteomes" id="UP000634476"/>
    </source>
</evidence>
<evidence type="ECO:0000256" key="2">
    <source>
        <dbReference type="RuleBase" id="RU003749"/>
    </source>
</evidence>
<gene>
    <name evidence="4" type="primary">rsbV_6</name>
    <name evidence="4" type="ORF">Pta02_58830</name>
</gene>
<comment type="caution">
    <text evidence="4">The sequence shown here is derived from an EMBL/GenBank/DDBJ whole genome shotgun (WGS) entry which is preliminary data.</text>
</comment>
<accession>A0A8J3T2V8</accession>
<dbReference type="NCBIfam" id="TIGR00377">
    <property type="entry name" value="ant_ant_sig"/>
    <property type="match status" value="1"/>
</dbReference>
<protein>
    <recommendedName>
        <fullName evidence="2">Anti-sigma factor antagonist</fullName>
    </recommendedName>
</protein>
<dbReference type="PANTHER" id="PTHR33495:SF2">
    <property type="entry name" value="ANTI-SIGMA FACTOR ANTAGONIST TM_1081-RELATED"/>
    <property type="match status" value="1"/>
</dbReference>
<dbReference type="InterPro" id="IPR003658">
    <property type="entry name" value="Anti-sigma_ant"/>
</dbReference>
<dbReference type="SUPFAM" id="SSF52091">
    <property type="entry name" value="SpoIIaa-like"/>
    <property type="match status" value="1"/>
</dbReference>
<reference evidence="4" key="1">
    <citation type="submission" date="2021-01" db="EMBL/GenBank/DDBJ databases">
        <title>Whole genome shotgun sequence of Planobispora takensis NBRC 109077.</title>
        <authorList>
            <person name="Komaki H."/>
            <person name="Tamura T."/>
        </authorList>
    </citation>
    <scope>NUCLEOTIDE SEQUENCE</scope>
    <source>
        <strain evidence="4">NBRC 109077</strain>
    </source>
</reference>
<feature type="domain" description="STAS" evidence="3">
    <location>
        <begin position="4"/>
        <end position="114"/>
    </location>
</feature>
<dbReference type="Gene3D" id="3.30.750.24">
    <property type="entry name" value="STAS domain"/>
    <property type="match status" value="1"/>
</dbReference>
<dbReference type="PROSITE" id="PS50801">
    <property type="entry name" value="STAS"/>
    <property type="match status" value="1"/>
</dbReference>
<dbReference type="RefSeq" id="WP_203878152.1">
    <property type="nucleotide sequence ID" value="NZ_BOOK01000044.1"/>
</dbReference>
<dbReference type="PANTHER" id="PTHR33495">
    <property type="entry name" value="ANTI-SIGMA FACTOR ANTAGONIST TM_1081-RELATED-RELATED"/>
    <property type="match status" value="1"/>
</dbReference>
<dbReference type="CDD" id="cd07043">
    <property type="entry name" value="STAS_anti-anti-sigma_factors"/>
    <property type="match status" value="1"/>
</dbReference>
<evidence type="ECO:0000256" key="1">
    <source>
        <dbReference type="ARBA" id="ARBA00009013"/>
    </source>
</evidence>
<dbReference type="EMBL" id="BOOK01000044">
    <property type="protein sequence ID" value="GII03875.1"/>
    <property type="molecule type" value="Genomic_DNA"/>
</dbReference>
<dbReference type="InterPro" id="IPR002645">
    <property type="entry name" value="STAS_dom"/>
</dbReference>
<evidence type="ECO:0000259" key="3">
    <source>
        <dbReference type="PROSITE" id="PS50801"/>
    </source>
</evidence>